<dbReference type="InterPro" id="IPR025714">
    <property type="entry name" value="Methyltranfer_dom"/>
</dbReference>
<protein>
    <submittedName>
        <fullName evidence="2">Methyltransferase</fullName>
    </submittedName>
</protein>
<dbReference type="GO" id="GO:0032259">
    <property type="term" value="P:methylation"/>
    <property type="evidence" value="ECO:0007669"/>
    <property type="project" value="UniProtKB-KW"/>
</dbReference>
<sequence length="417" mass="46881">MSDVIPADNVLNLEKSKQFFSQLQHAVATETLQKLVLSKYQGQLALKQVQIRPLLLKQQWQLSFTYKYQTNDITKNYKPDAALAEIVKLLGNDFFAAHLFTTAAESQITISKKGKCLYQHKLLSQSSSQPKYLLEDREKLNAADKVVNTAHNREKHRYLSLQQPFLQALGVTDSQQKLIPAMSKKWKQINKFIEIFSTAVQDAGLAERKQLHIADFGSGKAYLTFAMHDYVTNNLMADVQVTGVELRQGLVDLCNDTAKQLQLAGIQFEQGDVKHFKAKGINVMIALHACDTATDYALHMGIATGAEMIMCSPCCHKQIRPQIQLPPVLAPMLQHGIHLGQEAEMVTDSLRALLLEAHGYQTKVFEFISLEHTSKNKMILAIKRKQAKDPSQVLVQIAAIKQFYGIEQHCLEQLLAV</sequence>
<dbReference type="GO" id="GO:0008168">
    <property type="term" value="F:methyltransferase activity"/>
    <property type="evidence" value="ECO:0007669"/>
    <property type="project" value="UniProtKB-KW"/>
</dbReference>
<feature type="domain" description="Methyltransferase" evidence="1">
    <location>
        <begin position="184"/>
        <end position="321"/>
    </location>
</feature>
<dbReference type="PANTHER" id="PTHR13369">
    <property type="match status" value="1"/>
</dbReference>
<evidence type="ECO:0000313" key="2">
    <source>
        <dbReference type="EMBL" id="OEY69772.1"/>
    </source>
</evidence>
<dbReference type="EMBL" id="MKEK01000001">
    <property type="protein sequence ID" value="OEY69772.1"/>
    <property type="molecule type" value="Genomic_DNA"/>
</dbReference>
<dbReference type="RefSeq" id="WP_070049342.1">
    <property type="nucleotide sequence ID" value="NZ_CBCSDO010000004.1"/>
</dbReference>
<evidence type="ECO:0000259" key="1">
    <source>
        <dbReference type="Pfam" id="PF13679"/>
    </source>
</evidence>
<gene>
    <name evidence="2" type="ORF">BI198_09490</name>
</gene>
<keyword evidence="2" id="KW-0489">Methyltransferase</keyword>
<dbReference type="Proteomes" id="UP000242258">
    <property type="component" value="Unassembled WGS sequence"/>
</dbReference>
<accession>A0A1E7Q6E8</accession>
<dbReference type="PANTHER" id="PTHR13369:SF3">
    <property type="entry name" value="METHYLTRANSFERASE DOMAIN-CONTAINING PROTEIN"/>
    <property type="match status" value="1"/>
</dbReference>
<reference evidence="3" key="1">
    <citation type="submission" date="2016-09" db="EMBL/GenBank/DDBJ databases">
        <authorList>
            <person name="Wan X."/>
            <person name="Hou S."/>
        </authorList>
    </citation>
    <scope>NUCLEOTIDE SEQUENCE [LARGE SCALE GENOMIC DNA]</scope>
    <source>
        <strain evidence="3">KH87</strain>
    </source>
</reference>
<comment type="caution">
    <text evidence="2">The sequence shown here is derived from an EMBL/GenBank/DDBJ whole genome shotgun (WGS) entry which is preliminary data.</text>
</comment>
<keyword evidence="2" id="KW-0808">Transferase</keyword>
<dbReference type="SUPFAM" id="SSF53335">
    <property type="entry name" value="S-adenosyl-L-methionine-dependent methyltransferases"/>
    <property type="match status" value="1"/>
</dbReference>
<dbReference type="Pfam" id="PF13679">
    <property type="entry name" value="Methyltransf_32"/>
    <property type="match status" value="1"/>
</dbReference>
<dbReference type="AlphaFoldDB" id="A0A1E7Q6E8"/>
<organism evidence="2 3">
    <name type="scientific">Rheinheimera salexigens</name>
    <dbReference type="NCBI Taxonomy" id="1628148"/>
    <lineage>
        <taxon>Bacteria</taxon>
        <taxon>Pseudomonadati</taxon>
        <taxon>Pseudomonadota</taxon>
        <taxon>Gammaproteobacteria</taxon>
        <taxon>Chromatiales</taxon>
        <taxon>Chromatiaceae</taxon>
        <taxon>Rheinheimera</taxon>
    </lineage>
</organism>
<dbReference type="InterPro" id="IPR029063">
    <property type="entry name" value="SAM-dependent_MTases_sf"/>
</dbReference>
<name>A0A1E7Q6E8_9GAMM</name>
<dbReference type="OrthoDB" id="5502211at2"/>
<proteinExistence type="predicted"/>
<keyword evidence="3" id="KW-1185">Reference proteome</keyword>
<evidence type="ECO:0000313" key="3">
    <source>
        <dbReference type="Proteomes" id="UP000242258"/>
    </source>
</evidence>
<dbReference type="GO" id="GO:0005737">
    <property type="term" value="C:cytoplasm"/>
    <property type="evidence" value="ECO:0007669"/>
    <property type="project" value="TreeGrafter"/>
</dbReference>
<dbReference type="Gene3D" id="3.40.50.150">
    <property type="entry name" value="Vaccinia Virus protein VP39"/>
    <property type="match status" value="1"/>
</dbReference>
<dbReference type="STRING" id="1628148.BI198_09490"/>